<gene>
    <name evidence="2" type="primary">yheU</name>
    <name evidence="2" type="ORF">GCM10007852_23440</name>
</gene>
<reference evidence="2" key="1">
    <citation type="journal article" date="2014" name="Int. J. Syst. Evol. Microbiol.">
        <title>Complete genome sequence of Corynebacterium casei LMG S-19264T (=DSM 44701T), isolated from a smear-ripened cheese.</title>
        <authorList>
            <consortium name="US DOE Joint Genome Institute (JGI-PGF)"/>
            <person name="Walter F."/>
            <person name="Albersmeier A."/>
            <person name="Kalinowski J."/>
            <person name="Ruckert C."/>
        </authorList>
    </citation>
    <scope>NUCLEOTIDE SEQUENCE</scope>
    <source>
        <strain evidence="2">NBRC 110023</strain>
    </source>
</reference>
<reference evidence="2" key="2">
    <citation type="submission" date="2023-01" db="EMBL/GenBank/DDBJ databases">
        <title>Draft genome sequence of Agaribacter marinus strain NBRC 110023.</title>
        <authorList>
            <person name="Sun Q."/>
            <person name="Mori K."/>
        </authorList>
    </citation>
    <scope>NUCLEOTIDE SEQUENCE</scope>
    <source>
        <strain evidence="2">NBRC 110023</strain>
    </source>
</reference>
<dbReference type="PIRSF" id="PIRSF006169">
    <property type="entry name" value="UCP006169"/>
    <property type="match status" value="1"/>
</dbReference>
<dbReference type="EMBL" id="BSOT01000006">
    <property type="protein sequence ID" value="GLR71436.1"/>
    <property type="molecule type" value="Genomic_DNA"/>
</dbReference>
<evidence type="ECO:0000313" key="2">
    <source>
        <dbReference type="EMBL" id="GLR71436.1"/>
    </source>
</evidence>
<dbReference type="InterPro" id="IPR036685">
    <property type="entry name" value="YehU-like_sf"/>
</dbReference>
<dbReference type="NCBIfam" id="NF003438">
    <property type="entry name" value="PRK04966.1"/>
    <property type="match status" value="1"/>
</dbReference>
<proteinExistence type="inferred from homology"/>
<sequence length="72" mass="8488">MIIPYKDLEKTTLINLIESFVLREGTDYGDIEKTLNEKVDDVYKQLEVGEVFIQYSEEFDSVNIVFKDHLQK</sequence>
<dbReference type="SUPFAM" id="SSF118001">
    <property type="entry name" value="YehU-like"/>
    <property type="match status" value="1"/>
</dbReference>
<protein>
    <submittedName>
        <fullName evidence="2">UPF0270 protein YheU</fullName>
    </submittedName>
</protein>
<comment type="similarity">
    <text evidence="1">Belongs to the UPF0270 family.</text>
</comment>
<comment type="caution">
    <text evidence="2">The sequence shown here is derived from an EMBL/GenBank/DDBJ whole genome shotgun (WGS) entry which is preliminary data.</text>
</comment>
<evidence type="ECO:0000256" key="1">
    <source>
        <dbReference type="ARBA" id="ARBA00006450"/>
    </source>
</evidence>
<dbReference type="AlphaFoldDB" id="A0AA37SX46"/>
<dbReference type="Pfam" id="PF06794">
    <property type="entry name" value="UPF0270"/>
    <property type="match status" value="1"/>
</dbReference>
<accession>A0AA37SX46</accession>
<name>A0AA37SX46_9ALTE</name>
<organism evidence="2 3">
    <name type="scientific">Agaribacter marinus</name>
    <dbReference type="NCBI Taxonomy" id="1431249"/>
    <lineage>
        <taxon>Bacteria</taxon>
        <taxon>Pseudomonadati</taxon>
        <taxon>Pseudomonadota</taxon>
        <taxon>Gammaproteobacteria</taxon>
        <taxon>Alteromonadales</taxon>
        <taxon>Alteromonadaceae</taxon>
        <taxon>Agaribacter</taxon>
    </lineage>
</organism>
<evidence type="ECO:0000313" key="3">
    <source>
        <dbReference type="Proteomes" id="UP001156601"/>
    </source>
</evidence>
<keyword evidence="3" id="KW-1185">Reference proteome</keyword>
<dbReference type="Proteomes" id="UP001156601">
    <property type="component" value="Unassembled WGS sequence"/>
</dbReference>
<dbReference type="InterPro" id="IPR010648">
    <property type="entry name" value="UPF0270"/>
</dbReference>
<dbReference type="RefSeq" id="WP_284217795.1">
    <property type="nucleotide sequence ID" value="NZ_BSOT01000006.1"/>
</dbReference>
<dbReference type="Gene3D" id="1.10.10.610">
    <property type="entry name" value="YehU-like"/>
    <property type="match status" value="1"/>
</dbReference>